<keyword evidence="10" id="KW-1185">Reference proteome</keyword>
<keyword evidence="3" id="KW-1003">Cell membrane</keyword>
<keyword evidence="2 7" id="KW-0813">Transport</keyword>
<keyword evidence="4 7" id="KW-0812">Transmembrane</keyword>
<organism evidence="9 10">
    <name type="scientific">Aliidongia dinghuensis</name>
    <dbReference type="NCBI Taxonomy" id="1867774"/>
    <lineage>
        <taxon>Bacteria</taxon>
        <taxon>Pseudomonadati</taxon>
        <taxon>Pseudomonadota</taxon>
        <taxon>Alphaproteobacteria</taxon>
        <taxon>Rhodospirillales</taxon>
        <taxon>Dongiaceae</taxon>
        <taxon>Aliidongia</taxon>
    </lineage>
</organism>
<evidence type="ECO:0000256" key="5">
    <source>
        <dbReference type="ARBA" id="ARBA00022989"/>
    </source>
</evidence>
<gene>
    <name evidence="9" type="ORF">GCM10011611_40050</name>
</gene>
<protein>
    <submittedName>
        <fullName evidence="9">ABC transporter permease</fullName>
    </submittedName>
</protein>
<dbReference type="AlphaFoldDB" id="A0A8J3E3F7"/>
<dbReference type="RefSeq" id="WP_189049017.1">
    <property type="nucleotide sequence ID" value="NZ_BMJQ01000010.1"/>
</dbReference>
<dbReference type="InterPro" id="IPR000515">
    <property type="entry name" value="MetI-like"/>
</dbReference>
<dbReference type="Gene3D" id="1.10.3720.10">
    <property type="entry name" value="MetI-like"/>
    <property type="match status" value="1"/>
</dbReference>
<dbReference type="PANTHER" id="PTHR30151:SF16">
    <property type="entry name" value="ABC TRANSPORTER PERMEASE PROTEIN"/>
    <property type="match status" value="1"/>
</dbReference>
<sequence length="286" mass="30849">MPDDRPEREISSAVLPEIADLATPLGPFQRLRGSLGFWRLVVLLVLAVAWEGYGRWIGNDLLFPTLGETLSALWDATRNGVLPARVFTSLRILVTGYALGLAAAAVFTTIAMSSLVGRAALSTLTAMFNPLPAVALLPLALLWFGLGAPSLIFVIVHSVLWSVSLNAYAGFGAVNQTLRMVGWNLGIRGWRHVALILVPAAFPAILSGLKIGWAFAWRTLIAAELVFGVSSRSGGIGWFIYENRNELDIASVFAGLLVVIAIGLLIEGLIFRLIERATIQRWGFGA</sequence>
<comment type="similarity">
    <text evidence="7">Belongs to the binding-protein-dependent transport system permease family.</text>
</comment>
<dbReference type="InterPro" id="IPR035906">
    <property type="entry name" value="MetI-like_sf"/>
</dbReference>
<evidence type="ECO:0000256" key="6">
    <source>
        <dbReference type="ARBA" id="ARBA00023136"/>
    </source>
</evidence>
<reference evidence="9" key="1">
    <citation type="journal article" date="2014" name="Int. J. Syst. Evol. Microbiol.">
        <title>Complete genome sequence of Corynebacterium casei LMG S-19264T (=DSM 44701T), isolated from a smear-ripened cheese.</title>
        <authorList>
            <consortium name="US DOE Joint Genome Institute (JGI-PGF)"/>
            <person name="Walter F."/>
            <person name="Albersmeier A."/>
            <person name="Kalinowski J."/>
            <person name="Ruckert C."/>
        </authorList>
    </citation>
    <scope>NUCLEOTIDE SEQUENCE</scope>
    <source>
        <strain evidence="9">CGMCC 1.15725</strain>
    </source>
</reference>
<evidence type="ECO:0000313" key="10">
    <source>
        <dbReference type="Proteomes" id="UP000646365"/>
    </source>
</evidence>
<evidence type="ECO:0000259" key="8">
    <source>
        <dbReference type="PROSITE" id="PS50928"/>
    </source>
</evidence>
<feature type="transmembrane region" description="Helical" evidence="7">
    <location>
        <begin position="133"/>
        <end position="156"/>
    </location>
</feature>
<dbReference type="PROSITE" id="PS50928">
    <property type="entry name" value="ABC_TM1"/>
    <property type="match status" value="1"/>
</dbReference>
<dbReference type="GO" id="GO:0055085">
    <property type="term" value="P:transmembrane transport"/>
    <property type="evidence" value="ECO:0007669"/>
    <property type="project" value="InterPro"/>
</dbReference>
<dbReference type="Pfam" id="PF00528">
    <property type="entry name" value="BPD_transp_1"/>
    <property type="match status" value="1"/>
</dbReference>
<evidence type="ECO:0000313" key="9">
    <source>
        <dbReference type="EMBL" id="GGF29958.1"/>
    </source>
</evidence>
<keyword evidence="6 7" id="KW-0472">Membrane</keyword>
<dbReference type="GO" id="GO:0005886">
    <property type="term" value="C:plasma membrane"/>
    <property type="evidence" value="ECO:0007669"/>
    <property type="project" value="UniProtKB-SubCell"/>
</dbReference>
<dbReference type="PANTHER" id="PTHR30151">
    <property type="entry name" value="ALKANE SULFONATE ABC TRANSPORTER-RELATED, MEMBRANE SUBUNIT"/>
    <property type="match status" value="1"/>
</dbReference>
<name>A0A8J3E3F7_9PROT</name>
<dbReference type="EMBL" id="BMJQ01000010">
    <property type="protein sequence ID" value="GGF29958.1"/>
    <property type="molecule type" value="Genomic_DNA"/>
</dbReference>
<dbReference type="Proteomes" id="UP000646365">
    <property type="component" value="Unassembled WGS sequence"/>
</dbReference>
<evidence type="ECO:0000256" key="7">
    <source>
        <dbReference type="RuleBase" id="RU363032"/>
    </source>
</evidence>
<keyword evidence="5 7" id="KW-1133">Transmembrane helix</keyword>
<feature type="transmembrane region" description="Helical" evidence="7">
    <location>
        <begin position="189"/>
        <end position="209"/>
    </location>
</feature>
<feature type="transmembrane region" description="Helical" evidence="7">
    <location>
        <begin position="97"/>
        <end position="121"/>
    </location>
</feature>
<dbReference type="SUPFAM" id="SSF161098">
    <property type="entry name" value="MetI-like"/>
    <property type="match status" value="1"/>
</dbReference>
<feature type="domain" description="ABC transmembrane type-1" evidence="8">
    <location>
        <begin position="82"/>
        <end position="275"/>
    </location>
</feature>
<comment type="caution">
    <text evidence="9">The sequence shown here is derived from an EMBL/GenBank/DDBJ whole genome shotgun (WGS) entry which is preliminary data.</text>
</comment>
<feature type="transmembrane region" description="Helical" evidence="7">
    <location>
        <begin position="36"/>
        <end position="53"/>
    </location>
</feature>
<comment type="subcellular location">
    <subcellularLocation>
        <location evidence="1 7">Cell membrane</location>
        <topology evidence="1 7">Multi-pass membrane protein</topology>
    </subcellularLocation>
</comment>
<reference evidence="9" key="2">
    <citation type="submission" date="2020-09" db="EMBL/GenBank/DDBJ databases">
        <authorList>
            <person name="Sun Q."/>
            <person name="Zhou Y."/>
        </authorList>
    </citation>
    <scope>NUCLEOTIDE SEQUENCE</scope>
    <source>
        <strain evidence="9">CGMCC 1.15725</strain>
    </source>
</reference>
<accession>A0A8J3E3F7</accession>
<evidence type="ECO:0000256" key="3">
    <source>
        <dbReference type="ARBA" id="ARBA00022475"/>
    </source>
</evidence>
<proteinExistence type="inferred from homology"/>
<feature type="transmembrane region" description="Helical" evidence="7">
    <location>
        <begin position="253"/>
        <end position="274"/>
    </location>
</feature>
<evidence type="ECO:0000256" key="2">
    <source>
        <dbReference type="ARBA" id="ARBA00022448"/>
    </source>
</evidence>
<evidence type="ECO:0000256" key="1">
    <source>
        <dbReference type="ARBA" id="ARBA00004651"/>
    </source>
</evidence>
<evidence type="ECO:0000256" key="4">
    <source>
        <dbReference type="ARBA" id="ARBA00022692"/>
    </source>
</evidence>
<dbReference type="CDD" id="cd06261">
    <property type="entry name" value="TM_PBP2"/>
    <property type="match status" value="1"/>
</dbReference>